<name>A0A0B8ZZT9_9SPHN</name>
<dbReference type="InterPro" id="IPR058588">
    <property type="entry name" value="E2-CBASS"/>
</dbReference>
<comment type="caution">
    <text evidence="2">The sequence shown here is derived from an EMBL/GenBank/DDBJ whole genome shotgun (WGS) entry which is preliminary data.</text>
</comment>
<evidence type="ECO:0000313" key="2">
    <source>
        <dbReference type="EMBL" id="KHS42602.1"/>
    </source>
</evidence>
<dbReference type="STRING" id="48936.NJ75_04164"/>
<dbReference type="RefSeq" id="WP_039337797.1">
    <property type="nucleotide sequence ID" value="NZ_JBNNWK010000048.1"/>
</dbReference>
<dbReference type="Proteomes" id="UP000031338">
    <property type="component" value="Unassembled WGS sequence"/>
</dbReference>
<organism evidence="2 3">
    <name type="scientific">Novosphingobium subterraneum</name>
    <dbReference type="NCBI Taxonomy" id="48936"/>
    <lineage>
        <taxon>Bacteria</taxon>
        <taxon>Pseudomonadati</taxon>
        <taxon>Pseudomonadota</taxon>
        <taxon>Alphaproteobacteria</taxon>
        <taxon>Sphingomonadales</taxon>
        <taxon>Sphingomonadaceae</taxon>
        <taxon>Novosphingobium</taxon>
    </lineage>
</organism>
<evidence type="ECO:0000259" key="1">
    <source>
        <dbReference type="Pfam" id="PF26395"/>
    </source>
</evidence>
<sequence>MIHGIEAQIEAMRAIWPDFAMVERDGDAAAWEGPVRPLLQTYRVGIFYRAPLLIENLDPRRLQPRVSVLNPQLRPRPGDREGRLPHVYYGPNGGVTLCLLDPEAGDWSPADLLAETTIPWTIEWLAAYEGWRATGEWTASGRHVEVARG</sequence>
<dbReference type="AlphaFoldDB" id="A0A0B8ZZT9"/>
<dbReference type="Pfam" id="PF26395">
    <property type="entry name" value="E2-CBASS"/>
    <property type="match status" value="1"/>
</dbReference>
<reference evidence="2 3" key="1">
    <citation type="submission" date="2014-10" db="EMBL/GenBank/DDBJ databases">
        <title>Draft genome sequence of Novosphingobium subterraneum DSM 12447.</title>
        <authorList>
            <person name="Gan H.M."/>
            <person name="Gan H.Y."/>
            <person name="Savka M.A."/>
        </authorList>
    </citation>
    <scope>NUCLEOTIDE SEQUENCE [LARGE SCALE GENOMIC DNA]</scope>
    <source>
        <strain evidence="2 3">DSM 12447</strain>
    </source>
</reference>
<accession>A0A0B8ZZT9</accession>
<evidence type="ECO:0000313" key="3">
    <source>
        <dbReference type="Proteomes" id="UP000031338"/>
    </source>
</evidence>
<protein>
    <recommendedName>
        <fullName evidence="1">Type II CBASS E2 protein domain-containing protein</fullName>
    </recommendedName>
</protein>
<dbReference type="EMBL" id="JRVC01000028">
    <property type="protein sequence ID" value="KHS42602.1"/>
    <property type="molecule type" value="Genomic_DNA"/>
</dbReference>
<dbReference type="PATRIC" id="fig|48936.3.peg.4193"/>
<gene>
    <name evidence="2" type="ORF">NJ75_04164</name>
</gene>
<keyword evidence="3" id="KW-1185">Reference proteome</keyword>
<feature type="domain" description="Type II CBASS E2 protein" evidence="1">
    <location>
        <begin position="8"/>
        <end position="143"/>
    </location>
</feature>
<proteinExistence type="predicted"/>